<comment type="similarity">
    <text evidence="1">Belongs to the LysR transcriptional regulatory family.</text>
</comment>
<dbReference type="GO" id="GO:0003700">
    <property type="term" value="F:DNA-binding transcription factor activity"/>
    <property type="evidence" value="ECO:0007669"/>
    <property type="project" value="InterPro"/>
</dbReference>
<dbReference type="Gene3D" id="3.40.190.10">
    <property type="entry name" value="Periplasmic binding protein-like II"/>
    <property type="match status" value="2"/>
</dbReference>
<dbReference type="Gene3D" id="1.10.10.10">
    <property type="entry name" value="Winged helix-like DNA-binding domain superfamily/Winged helix DNA-binding domain"/>
    <property type="match status" value="1"/>
</dbReference>
<dbReference type="RefSeq" id="WP_102244214.1">
    <property type="nucleotide sequence ID" value="NZ_CP025704.1"/>
</dbReference>
<reference evidence="5 6" key="1">
    <citation type="submission" date="2018-01" db="EMBL/GenBank/DDBJ databases">
        <title>Complete genome sequence of Bacteriovorax stolpii DSM12778.</title>
        <authorList>
            <person name="Tang B."/>
            <person name="Chang J."/>
        </authorList>
    </citation>
    <scope>NUCLEOTIDE SEQUENCE [LARGE SCALE GENOMIC DNA]</scope>
    <source>
        <strain evidence="5 6">DSM 12778</strain>
    </source>
</reference>
<gene>
    <name evidence="5" type="ORF">C0V70_12590</name>
</gene>
<name>A0A2K9NTS6_BACTC</name>
<dbReference type="PANTHER" id="PTHR30346">
    <property type="entry name" value="TRANSCRIPTIONAL DUAL REGULATOR HCAR-RELATED"/>
    <property type="match status" value="1"/>
</dbReference>
<dbReference type="KEGG" id="bsto:C0V70_12590"/>
<keyword evidence="3" id="KW-0238">DNA-binding</keyword>
<evidence type="ECO:0000256" key="3">
    <source>
        <dbReference type="ARBA" id="ARBA00023125"/>
    </source>
</evidence>
<dbReference type="GO" id="GO:0003677">
    <property type="term" value="F:DNA binding"/>
    <property type="evidence" value="ECO:0007669"/>
    <property type="project" value="UniProtKB-KW"/>
</dbReference>
<dbReference type="PANTHER" id="PTHR30346:SF28">
    <property type="entry name" value="HTH-TYPE TRANSCRIPTIONAL REGULATOR CYNR"/>
    <property type="match status" value="1"/>
</dbReference>
<dbReference type="CDD" id="cd08414">
    <property type="entry name" value="PBP2_LTTR_aromatics_like"/>
    <property type="match status" value="1"/>
</dbReference>
<proteinExistence type="inferred from homology"/>
<dbReference type="GO" id="GO:0032993">
    <property type="term" value="C:protein-DNA complex"/>
    <property type="evidence" value="ECO:0007669"/>
    <property type="project" value="TreeGrafter"/>
</dbReference>
<dbReference type="EMBL" id="CP025704">
    <property type="protein sequence ID" value="AUN98923.1"/>
    <property type="molecule type" value="Genomic_DNA"/>
</dbReference>
<dbReference type="Pfam" id="PF00126">
    <property type="entry name" value="HTH_1"/>
    <property type="match status" value="1"/>
</dbReference>
<dbReference type="OrthoDB" id="5292387at2"/>
<dbReference type="SUPFAM" id="SSF46785">
    <property type="entry name" value="Winged helix' DNA-binding domain"/>
    <property type="match status" value="1"/>
</dbReference>
<evidence type="ECO:0000256" key="2">
    <source>
        <dbReference type="ARBA" id="ARBA00023015"/>
    </source>
</evidence>
<sequence length="307" mass="34994">MDMRALNAFIITAEELNFRRAAERLNMTQPPLSRLINQLEYELGSTLFNRTTRKVELTGAGIHLFNEGKKIIDSMRDLELEVKQLSKIKKGEVTIGLNGPVFHSDMPHVISSFKEQFKDSSIALKELPVSKQVSSLKSGDVDVLITISRLNDSSLVCREVQSQELGLWVNRHHPLSKKKKIRFSDLNNEPFIFHPKSENLGFQKDFQEFLRGHRVIIRPYYKKANESCANLVVVGKGHLLTSKRMVDSRNDAVFVPLEDFSAKMKIYAYWSTKNNSALVKTFMHFIQDAGHIPPSGLDSHFCSHPLK</sequence>
<keyword evidence="4" id="KW-0804">Transcription</keyword>
<evidence type="ECO:0000256" key="1">
    <source>
        <dbReference type="ARBA" id="ARBA00009437"/>
    </source>
</evidence>
<dbReference type="InterPro" id="IPR005119">
    <property type="entry name" value="LysR_subst-bd"/>
</dbReference>
<dbReference type="Pfam" id="PF03466">
    <property type="entry name" value="LysR_substrate"/>
    <property type="match status" value="1"/>
</dbReference>
<dbReference type="InterPro" id="IPR000847">
    <property type="entry name" value="LysR_HTH_N"/>
</dbReference>
<dbReference type="FunFam" id="1.10.10.10:FF:000001">
    <property type="entry name" value="LysR family transcriptional regulator"/>
    <property type="match status" value="1"/>
</dbReference>
<accession>A0A2K9NTS6</accession>
<organism evidence="5 6">
    <name type="scientific">Bacteriovorax stolpii</name>
    <name type="common">Bdellovibrio stolpii</name>
    <dbReference type="NCBI Taxonomy" id="960"/>
    <lineage>
        <taxon>Bacteria</taxon>
        <taxon>Pseudomonadati</taxon>
        <taxon>Bdellovibrionota</taxon>
        <taxon>Bacteriovoracia</taxon>
        <taxon>Bacteriovoracales</taxon>
        <taxon>Bacteriovoracaceae</taxon>
        <taxon>Bacteriovorax</taxon>
    </lineage>
</organism>
<keyword evidence="2" id="KW-0805">Transcription regulation</keyword>
<keyword evidence="6" id="KW-1185">Reference proteome</keyword>
<dbReference type="PROSITE" id="PS50931">
    <property type="entry name" value="HTH_LYSR"/>
    <property type="match status" value="1"/>
</dbReference>
<protein>
    <submittedName>
        <fullName evidence="5">Uncharacterized protein</fullName>
    </submittedName>
</protein>
<dbReference type="InterPro" id="IPR036390">
    <property type="entry name" value="WH_DNA-bd_sf"/>
</dbReference>
<dbReference type="PRINTS" id="PR00039">
    <property type="entry name" value="HTHLYSR"/>
</dbReference>
<dbReference type="Proteomes" id="UP000235584">
    <property type="component" value="Chromosome"/>
</dbReference>
<evidence type="ECO:0000313" key="6">
    <source>
        <dbReference type="Proteomes" id="UP000235584"/>
    </source>
</evidence>
<evidence type="ECO:0000313" key="5">
    <source>
        <dbReference type="EMBL" id="AUN98923.1"/>
    </source>
</evidence>
<dbReference type="SUPFAM" id="SSF53850">
    <property type="entry name" value="Periplasmic binding protein-like II"/>
    <property type="match status" value="1"/>
</dbReference>
<evidence type="ECO:0000256" key="4">
    <source>
        <dbReference type="ARBA" id="ARBA00023163"/>
    </source>
</evidence>
<dbReference type="InterPro" id="IPR036388">
    <property type="entry name" value="WH-like_DNA-bd_sf"/>
</dbReference>
<dbReference type="AlphaFoldDB" id="A0A2K9NTS6"/>